<feature type="region of interest" description="Disordered" evidence="1">
    <location>
        <begin position="1"/>
        <end position="20"/>
    </location>
</feature>
<feature type="region of interest" description="Disordered" evidence="1">
    <location>
        <begin position="38"/>
        <end position="93"/>
    </location>
</feature>
<feature type="compositionally biased region" description="Basic and acidic residues" evidence="1">
    <location>
        <begin position="7"/>
        <end position="20"/>
    </location>
</feature>
<dbReference type="AlphaFoldDB" id="A0A5N6QPP9"/>
<evidence type="ECO:0000256" key="1">
    <source>
        <dbReference type="SAM" id="MobiDB-lite"/>
    </source>
</evidence>
<accession>A0A5N6QPP9</accession>
<reference evidence="2 3" key="1">
    <citation type="submission" date="2019-06" db="EMBL/GenBank/DDBJ databases">
        <title>A chromosomal-level reference genome of Carpinus fangiana (Coryloideae, Betulaceae).</title>
        <authorList>
            <person name="Yang X."/>
            <person name="Wang Z."/>
            <person name="Zhang L."/>
            <person name="Hao G."/>
            <person name="Liu J."/>
            <person name="Yang Y."/>
        </authorList>
    </citation>
    <scope>NUCLEOTIDE SEQUENCE [LARGE SCALE GENOMIC DNA]</scope>
    <source>
        <strain evidence="2">Cfa_2016G</strain>
        <tissue evidence="2">Leaf</tissue>
    </source>
</reference>
<dbReference type="EMBL" id="CM017322">
    <property type="protein sequence ID" value="KAE8009004.1"/>
    <property type="molecule type" value="Genomic_DNA"/>
</dbReference>
<keyword evidence="3" id="KW-1185">Reference proteome</keyword>
<dbReference type="Proteomes" id="UP000327013">
    <property type="component" value="Chromosome 2"/>
</dbReference>
<sequence length="93" mass="10825">MGYRGNQKKEREREREEKRIDGGSVVLHRRTWRNRALRGNEKGVMKTGTTSWERGPVTHLTPLPRRVGPRRPPPPELPRRRPGAIPELPSPYQ</sequence>
<evidence type="ECO:0000313" key="3">
    <source>
        <dbReference type="Proteomes" id="UP000327013"/>
    </source>
</evidence>
<name>A0A5N6QPP9_9ROSI</name>
<proteinExistence type="predicted"/>
<protein>
    <submittedName>
        <fullName evidence="2">Uncharacterized protein</fullName>
    </submittedName>
</protein>
<gene>
    <name evidence="2" type="ORF">FH972_005462</name>
</gene>
<organism evidence="2 3">
    <name type="scientific">Carpinus fangiana</name>
    <dbReference type="NCBI Taxonomy" id="176857"/>
    <lineage>
        <taxon>Eukaryota</taxon>
        <taxon>Viridiplantae</taxon>
        <taxon>Streptophyta</taxon>
        <taxon>Embryophyta</taxon>
        <taxon>Tracheophyta</taxon>
        <taxon>Spermatophyta</taxon>
        <taxon>Magnoliopsida</taxon>
        <taxon>eudicotyledons</taxon>
        <taxon>Gunneridae</taxon>
        <taxon>Pentapetalae</taxon>
        <taxon>rosids</taxon>
        <taxon>fabids</taxon>
        <taxon>Fagales</taxon>
        <taxon>Betulaceae</taxon>
        <taxon>Carpinus</taxon>
    </lineage>
</organism>
<evidence type="ECO:0000313" key="2">
    <source>
        <dbReference type="EMBL" id="KAE8009004.1"/>
    </source>
</evidence>